<feature type="binding site" evidence="1">
    <location>
        <position position="65"/>
    </location>
    <ligand>
        <name>thiamine</name>
        <dbReference type="ChEBI" id="CHEBI:18385"/>
    </ligand>
</feature>
<dbReference type="GO" id="GO:0030975">
    <property type="term" value="F:thiamine binding"/>
    <property type="evidence" value="ECO:0007669"/>
    <property type="project" value="InterPro"/>
</dbReference>
<dbReference type="Proteomes" id="UP000003900">
    <property type="component" value="Unassembled WGS sequence"/>
</dbReference>
<evidence type="ECO:0000259" key="2">
    <source>
        <dbReference type="Pfam" id="PF07615"/>
    </source>
</evidence>
<dbReference type="SUPFAM" id="SSF89957">
    <property type="entry name" value="MTH1187/YkoF-like"/>
    <property type="match status" value="1"/>
</dbReference>
<dbReference type="InterPro" id="IPR011522">
    <property type="entry name" value="Thiamin/HMP-bd_put_YkoF"/>
</dbReference>
<dbReference type="PATRIC" id="fig|1131935.3.peg.1697"/>
<dbReference type="PIRSF" id="PIRSF021331">
    <property type="entry name" value="YkoF"/>
    <property type="match status" value="1"/>
</dbReference>
<gene>
    <name evidence="3" type="ORF">PDENDC454_08320</name>
</gene>
<dbReference type="InterPro" id="IPR029756">
    <property type="entry name" value="MTH1187/YkoF-like"/>
</dbReference>
<proteinExistence type="predicted"/>
<evidence type="ECO:0000313" key="3">
    <source>
        <dbReference type="EMBL" id="EHQ62752.1"/>
    </source>
</evidence>
<evidence type="ECO:0000256" key="1">
    <source>
        <dbReference type="PIRSR" id="PIRSR021331-1"/>
    </source>
</evidence>
<feature type="domain" description="Thiamin/hydroxymethyl pyrimidine-binding YkoF putative" evidence="2">
    <location>
        <begin position="26"/>
        <end position="105"/>
    </location>
</feature>
<accession>H3SDR5</accession>
<dbReference type="InterPro" id="IPR015835">
    <property type="entry name" value="HMP/thiamine-bd"/>
</dbReference>
<feature type="binding site" evidence="1">
    <location>
        <position position="33"/>
    </location>
    <ligand>
        <name>thiamine</name>
        <dbReference type="ChEBI" id="CHEBI:18385"/>
    </ligand>
</feature>
<comment type="caution">
    <text evidence="3">The sequence shown here is derived from an EMBL/GenBank/DDBJ whole genome shotgun (WGS) entry which is preliminary data.</text>
</comment>
<name>H3SDR5_9BACL</name>
<dbReference type="STRING" id="1131935.PDENDC454_08320"/>
<sequence length="213" mass="23617">MLFFYDHSQIREEFAMKKAMCGTGQIAGCRFSLYPMSDRFVELILGALKATDLSKVWSKTDEVSTCVRGKSEHVFDVVKSIFLHCAQSGVHTVLNATFSIGCPGDSEADYYMTEDAHRLNEERSRLIAVQTDAQFSLYPLGTPDYMDTIYDIIGLAREEGTFTKGVHYASGLQGDAHDVFATLEHAFERAKKSGSTHIVLTANISAHSPSRKS</sequence>
<keyword evidence="4" id="KW-1185">Reference proteome</keyword>
<reference evidence="3 4" key="1">
    <citation type="journal article" date="2012" name="J. Bacteriol.">
        <title>Genome Sequence of the Pattern-Forming Social Bacterium Paenibacillus dendritiformis C454 Chiral Morphotype.</title>
        <authorList>
            <person name="Sirota-Madi A."/>
            <person name="Olender T."/>
            <person name="Helman Y."/>
            <person name="Brainis I."/>
            <person name="Finkelshtein A."/>
            <person name="Roth D."/>
            <person name="Hagai E."/>
            <person name="Leshkowitz D."/>
            <person name="Brodsky L."/>
            <person name="Galatenko V."/>
            <person name="Nikolaev V."/>
            <person name="Gutnick D.L."/>
            <person name="Lancet D."/>
            <person name="Ben-Jacob E."/>
        </authorList>
    </citation>
    <scope>NUCLEOTIDE SEQUENCE [LARGE SCALE GENOMIC DNA]</scope>
    <source>
        <strain evidence="3 4">C454</strain>
    </source>
</reference>
<protein>
    <submittedName>
        <fullName evidence="3">Thiamine binding protein</fullName>
    </submittedName>
</protein>
<dbReference type="Gene3D" id="3.30.70.930">
    <property type="match status" value="2"/>
</dbReference>
<dbReference type="EMBL" id="AHKH01000016">
    <property type="protein sequence ID" value="EHQ62752.1"/>
    <property type="molecule type" value="Genomic_DNA"/>
</dbReference>
<dbReference type="AlphaFoldDB" id="H3SDR5"/>
<organism evidence="3 4">
    <name type="scientific">Paenibacillus dendritiformis C454</name>
    <dbReference type="NCBI Taxonomy" id="1131935"/>
    <lineage>
        <taxon>Bacteria</taxon>
        <taxon>Bacillati</taxon>
        <taxon>Bacillota</taxon>
        <taxon>Bacilli</taxon>
        <taxon>Bacillales</taxon>
        <taxon>Paenibacillaceae</taxon>
        <taxon>Paenibacillus</taxon>
    </lineage>
</organism>
<dbReference type="Pfam" id="PF07615">
    <property type="entry name" value="Ykof"/>
    <property type="match status" value="2"/>
</dbReference>
<feature type="domain" description="Thiamin/hydroxymethyl pyrimidine-binding YkoF putative" evidence="2">
    <location>
        <begin position="131"/>
        <end position="211"/>
    </location>
</feature>
<evidence type="ECO:0000313" key="4">
    <source>
        <dbReference type="Proteomes" id="UP000003900"/>
    </source>
</evidence>